<comment type="caution">
    <text evidence="2">The sequence shown here is derived from an EMBL/GenBank/DDBJ whole genome shotgun (WGS) entry which is preliminary data.</text>
</comment>
<evidence type="ECO:0000256" key="1">
    <source>
        <dbReference type="SAM" id="SignalP"/>
    </source>
</evidence>
<gene>
    <name evidence="2" type="ORF">J0A69_04605</name>
</gene>
<dbReference type="EMBL" id="JAFKCU010000001">
    <property type="protein sequence ID" value="MBN7814694.1"/>
    <property type="molecule type" value="Genomic_DNA"/>
</dbReference>
<organism evidence="2 3">
    <name type="scientific">Algoriphagus pacificus</name>
    <dbReference type="NCBI Taxonomy" id="2811234"/>
    <lineage>
        <taxon>Bacteria</taxon>
        <taxon>Pseudomonadati</taxon>
        <taxon>Bacteroidota</taxon>
        <taxon>Cytophagia</taxon>
        <taxon>Cytophagales</taxon>
        <taxon>Cyclobacteriaceae</taxon>
        <taxon>Algoriphagus</taxon>
    </lineage>
</organism>
<keyword evidence="1" id="KW-0732">Signal</keyword>
<dbReference type="Pfam" id="PF14092">
    <property type="entry name" value="DUF4270"/>
    <property type="match status" value="1"/>
</dbReference>
<proteinExistence type="predicted"/>
<dbReference type="RefSeq" id="WP_206585321.1">
    <property type="nucleotide sequence ID" value="NZ_JAFKCU010000001.1"/>
</dbReference>
<evidence type="ECO:0000313" key="2">
    <source>
        <dbReference type="EMBL" id="MBN7814694.1"/>
    </source>
</evidence>
<evidence type="ECO:0000313" key="3">
    <source>
        <dbReference type="Proteomes" id="UP000664480"/>
    </source>
</evidence>
<sequence length="457" mass="50775">MKSSTAYTQVLPAKLALVALLSLILTSSCSDPATVGIELAPENNQIGVFFEEIDLSAEVVLLDSFNTTNKGNVIVGVEQDDYFGRTEGTGYSRLYIDVTEDRPSSEAILDSMIFNLDIISVNGEDLDQPKFFSVHRLTQPILDTAYYNFDKLQYEDAAIAFGEVTFDEVQDTVISLQVSEDFKEELFGKIKRGLEFEDLFRFRQYLPGIAIKARDGDNTTVGIGLSANTRIATYYHLTEADTVSQLYEINTTSSRYFSGIESDRTGTPTEVVVEKGKNYSTGSQVGLKAGLGMMIKIDTSPLDPFLDTLTGITFNQVNLEIGEIKVPIEGMTPPSGLSIYLTDNTNKFIPSKTTVYFTVQADGQPQVYIDEDDNELPTVSAPTSVNYDSEENLYSQLVSSHVNAIFRGQLTRKDWLLYGGYTSSRLASSGDPFRQSMRQFVVDKDKIKLKVIYSKIR</sequence>
<name>A0ABS3CDT6_9BACT</name>
<dbReference type="InterPro" id="IPR025366">
    <property type="entry name" value="DUF4270"/>
</dbReference>
<accession>A0ABS3CDT6</accession>
<keyword evidence="3" id="KW-1185">Reference proteome</keyword>
<feature type="chain" id="PRO_5047447361" evidence="1">
    <location>
        <begin position="33"/>
        <end position="457"/>
    </location>
</feature>
<feature type="signal peptide" evidence="1">
    <location>
        <begin position="1"/>
        <end position="32"/>
    </location>
</feature>
<reference evidence="2 3" key="1">
    <citation type="submission" date="2021-03" db="EMBL/GenBank/DDBJ databases">
        <title>novel species isolated from a fishpond in China.</title>
        <authorList>
            <person name="Lu H."/>
            <person name="Cai Z."/>
        </authorList>
    </citation>
    <scope>NUCLEOTIDE SEQUENCE [LARGE SCALE GENOMIC DNA]</scope>
    <source>
        <strain evidence="2 3">YJ13C</strain>
    </source>
</reference>
<dbReference type="Proteomes" id="UP000664480">
    <property type="component" value="Unassembled WGS sequence"/>
</dbReference>
<dbReference type="PROSITE" id="PS51257">
    <property type="entry name" value="PROKAR_LIPOPROTEIN"/>
    <property type="match status" value="1"/>
</dbReference>
<protein>
    <submittedName>
        <fullName evidence="2">DUF4270 family protein</fullName>
    </submittedName>
</protein>